<evidence type="ECO:0000313" key="3">
    <source>
        <dbReference type="Proteomes" id="UP000214975"/>
    </source>
</evidence>
<dbReference type="PANTHER" id="PTHR43449:SF1">
    <property type="entry name" value="POLYMERASE BETA NUCLEOTIDYLTRANSFERASE DOMAIN-CONTAINING PROTEIN"/>
    <property type="match status" value="1"/>
</dbReference>
<sequence length="118" mass="13876">MQAIDLFDYSLEEELKSLVDTIVEKCNPQKIILFGSMANGKQTVWSDIDLVIIMDTDLRYIDRLLYISQIAKCDVPVDFFVYTPEEERRFIETNNLFYTKEVIEKGKVLYCPSRRHAQ</sequence>
<organism evidence="2 3">
    <name type="scientific">Thermoanaerobacterium thermosaccharolyticum</name>
    <name type="common">Clostridium thermosaccharolyticum</name>
    <dbReference type="NCBI Taxonomy" id="1517"/>
    <lineage>
        <taxon>Bacteria</taxon>
        <taxon>Bacillati</taxon>
        <taxon>Bacillota</taxon>
        <taxon>Clostridia</taxon>
        <taxon>Thermoanaerobacterales</taxon>
        <taxon>Thermoanaerobacteraceae</taxon>
        <taxon>Thermoanaerobacterium</taxon>
    </lineage>
</organism>
<dbReference type="Proteomes" id="UP000214975">
    <property type="component" value="Chromosome"/>
</dbReference>
<reference evidence="2 3" key="1">
    <citation type="submission" date="2016-08" db="EMBL/GenBank/DDBJ databases">
        <title>A novel genetic cassette of butanologenic Thermoanaerobacterium thermosaccharolyticum that directly convert cellulose to butanol.</title>
        <authorList>
            <person name="Li T."/>
            <person name="He J."/>
        </authorList>
    </citation>
    <scope>NUCLEOTIDE SEQUENCE [LARGE SCALE GENOMIC DNA]</scope>
    <source>
        <strain evidence="2 3">TG57</strain>
    </source>
</reference>
<dbReference type="AlphaFoldDB" id="A0A223HY14"/>
<evidence type="ECO:0000313" key="2">
    <source>
        <dbReference type="EMBL" id="AST57267.1"/>
    </source>
</evidence>
<accession>A0A223HY14</accession>
<name>A0A223HY14_THETR</name>
<gene>
    <name evidence="2" type="ORF">Thert_01175</name>
</gene>
<dbReference type="SUPFAM" id="SSF81301">
    <property type="entry name" value="Nucleotidyltransferase"/>
    <property type="match status" value="1"/>
</dbReference>
<dbReference type="InterPro" id="IPR041633">
    <property type="entry name" value="Polbeta"/>
</dbReference>
<dbReference type="Gene3D" id="3.30.460.10">
    <property type="entry name" value="Beta Polymerase, domain 2"/>
    <property type="match status" value="1"/>
</dbReference>
<protein>
    <submittedName>
        <fullName evidence="2">DNA polymerase III subunit beta</fullName>
    </submittedName>
</protein>
<dbReference type="EMBL" id="CP016893">
    <property type="protein sequence ID" value="AST57267.1"/>
    <property type="molecule type" value="Genomic_DNA"/>
</dbReference>
<dbReference type="InterPro" id="IPR043519">
    <property type="entry name" value="NT_sf"/>
</dbReference>
<feature type="domain" description="Polymerase beta nucleotidyltransferase" evidence="1">
    <location>
        <begin position="18"/>
        <end position="114"/>
    </location>
</feature>
<dbReference type="CDD" id="cd05403">
    <property type="entry name" value="NT_KNTase_like"/>
    <property type="match status" value="1"/>
</dbReference>
<dbReference type="Pfam" id="PF18765">
    <property type="entry name" value="Polbeta"/>
    <property type="match status" value="1"/>
</dbReference>
<dbReference type="RefSeq" id="WP_174664665.1">
    <property type="nucleotide sequence ID" value="NZ_CP016893.1"/>
</dbReference>
<dbReference type="PANTHER" id="PTHR43449">
    <property type="entry name" value="NUCLEOTIDYLTRANSFERASE"/>
    <property type="match status" value="1"/>
</dbReference>
<proteinExistence type="predicted"/>
<evidence type="ECO:0000259" key="1">
    <source>
        <dbReference type="Pfam" id="PF18765"/>
    </source>
</evidence>